<keyword evidence="1" id="KW-0812">Transmembrane</keyword>
<dbReference type="AlphaFoldDB" id="A0A4R2S214"/>
<name>A0A4R2S214_9BACL</name>
<feature type="transmembrane region" description="Helical" evidence="1">
    <location>
        <begin position="151"/>
        <end position="170"/>
    </location>
</feature>
<keyword evidence="3" id="KW-1185">Reference proteome</keyword>
<keyword evidence="1" id="KW-1133">Transmembrane helix</keyword>
<reference evidence="2 3" key="1">
    <citation type="submission" date="2019-03" db="EMBL/GenBank/DDBJ databases">
        <title>Genomic Encyclopedia of Type Strains, Phase IV (KMG-IV): sequencing the most valuable type-strain genomes for metagenomic binning, comparative biology and taxonomic classification.</title>
        <authorList>
            <person name="Goeker M."/>
        </authorList>
    </citation>
    <scope>NUCLEOTIDE SEQUENCE [LARGE SCALE GENOMIC DNA]</scope>
    <source>
        <strain evidence="2 3">DSM 46831</strain>
    </source>
</reference>
<accession>A0A4R2S214</accession>
<feature type="transmembrane region" description="Helical" evidence="1">
    <location>
        <begin position="16"/>
        <end position="35"/>
    </location>
</feature>
<dbReference type="InterPro" id="IPR025699">
    <property type="entry name" value="ABC2_memb-like"/>
</dbReference>
<dbReference type="PANTHER" id="PTHR41309:SF2">
    <property type="entry name" value="MEMBRANE PROTEIN"/>
    <property type="match status" value="1"/>
</dbReference>
<dbReference type="Pfam" id="PF13346">
    <property type="entry name" value="ABC2_membrane_5"/>
    <property type="match status" value="1"/>
</dbReference>
<evidence type="ECO:0000313" key="2">
    <source>
        <dbReference type="EMBL" id="TCP70275.1"/>
    </source>
</evidence>
<evidence type="ECO:0000313" key="3">
    <source>
        <dbReference type="Proteomes" id="UP000294746"/>
    </source>
</evidence>
<feature type="transmembrane region" description="Helical" evidence="1">
    <location>
        <begin position="126"/>
        <end position="144"/>
    </location>
</feature>
<dbReference type="Proteomes" id="UP000294746">
    <property type="component" value="Unassembled WGS sequence"/>
</dbReference>
<dbReference type="RefSeq" id="WP_131847796.1">
    <property type="nucleotide sequence ID" value="NZ_SLXV01000003.1"/>
</dbReference>
<feature type="transmembrane region" description="Helical" evidence="1">
    <location>
        <begin position="190"/>
        <end position="214"/>
    </location>
</feature>
<dbReference type="EMBL" id="SLXV01000003">
    <property type="protein sequence ID" value="TCP70275.1"/>
    <property type="molecule type" value="Genomic_DNA"/>
</dbReference>
<organism evidence="2 3">
    <name type="scientific">Baia soyae</name>
    <dbReference type="NCBI Taxonomy" id="1544746"/>
    <lineage>
        <taxon>Bacteria</taxon>
        <taxon>Bacillati</taxon>
        <taxon>Bacillota</taxon>
        <taxon>Bacilli</taxon>
        <taxon>Bacillales</taxon>
        <taxon>Thermoactinomycetaceae</taxon>
        <taxon>Baia</taxon>
    </lineage>
</organism>
<dbReference type="OrthoDB" id="1655186at2"/>
<protein>
    <submittedName>
        <fullName evidence="2">ABC-2 family transporter</fullName>
    </submittedName>
</protein>
<gene>
    <name evidence="2" type="ORF">EDD57_10391</name>
</gene>
<comment type="caution">
    <text evidence="2">The sequence shown here is derived from an EMBL/GenBank/DDBJ whole genome shotgun (WGS) entry which is preliminary data.</text>
</comment>
<feature type="transmembrane region" description="Helical" evidence="1">
    <location>
        <begin position="83"/>
        <end position="106"/>
    </location>
</feature>
<sequence length="219" mass="24544">MKGLLLNQYYSNAKSIKGSVVLSFVITTILLLLPYKQTLRLATFLPFIIMVSPILEGLKLEAMSGWNKLLITLPLKRSRVIQSYYLFFSILLCLGFCVAILSFMLADFFAKDVLTHSALTSVLKGIGVTLIMGGAIFPLTYYLGVEKAEKIMTTSTITSLGILFFSGWLYEETVGSAIMNTFPRVHPDLPFSILFLGISLVMFIVSYVVCIRIYEQKEF</sequence>
<keyword evidence="1" id="KW-0472">Membrane</keyword>
<dbReference type="PANTHER" id="PTHR41309">
    <property type="entry name" value="MEMBRANE PROTEIN-RELATED"/>
    <property type="match status" value="1"/>
</dbReference>
<proteinExistence type="predicted"/>
<evidence type="ECO:0000256" key="1">
    <source>
        <dbReference type="SAM" id="Phobius"/>
    </source>
</evidence>